<accession>A0ABV5M2J9</accession>
<evidence type="ECO:0000313" key="2">
    <source>
        <dbReference type="Proteomes" id="UP001589608"/>
    </source>
</evidence>
<protein>
    <submittedName>
        <fullName evidence="1">Uncharacterized protein</fullName>
    </submittedName>
</protein>
<evidence type="ECO:0000313" key="1">
    <source>
        <dbReference type="EMBL" id="MFB9443054.1"/>
    </source>
</evidence>
<dbReference type="EMBL" id="JBHMCA010000019">
    <property type="protein sequence ID" value="MFB9443054.1"/>
    <property type="molecule type" value="Genomic_DNA"/>
</dbReference>
<organism evidence="1 2">
    <name type="scientific">Dactylosporangium vinaceum</name>
    <dbReference type="NCBI Taxonomy" id="53362"/>
    <lineage>
        <taxon>Bacteria</taxon>
        <taxon>Bacillati</taxon>
        <taxon>Actinomycetota</taxon>
        <taxon>Actinomycetes</taxon>
        <taxon>Micromonosporales</taxon>
        <taxon>Micromonosporaceae</taxon>
        <taxon>Dactylosporangium</taxon>
    </lineage>
</organism>
<dbReference type="Proteomes" id="UP001589608">
    <property type="component" value="Unassembled WGS sequence"/>
</dbReference>
<sequence>MSATDPRIAGWAGQILTAVDDSIAEGILPATVRSFTDLHDHCDANDFLIDAGVPYDGTEATIELTVAVQDAVTAALRAPGRPWCTHGTCRFPGHDHTTTQADDGTDLDTPAPMRCTDCGQPAHYDTRLGDYRHDNPAAPDCFLIHATRR</sequence>
<comment type="caution">
    <text evidence="1">The sequence shown here is derived from an EMBL/GenBank/DDBJ whole genome shotgun (WGS) entry which is preliminary data.</text>
</comment>
<dbReference type="RefSeq" id="WP_223099533.1">
    <property type="nucleotide sequence ID" value="NZ_CP061913.1"/>
</dbReference>
<keyword evidence="2" id="KW-1185">Reference proteome</keyword>
<reference evidence="1 2" key="1">
    <citation type="submission" date="2024-09" db="EMBL/GenBank/DDBJ databases">
        <authorList>
            <person name="Sun Q."/>
            <person name="Mori K."/>
        </authorList>
    </citation>
    <scope>NUCLEOTIDE SEQUENCE [LARGE SCALE GENOMIC DNA]</scope>
    <source>
        <strain evidence="1 2">JCM 3307</strain>
    </source>
</reference>
<proteinExistence type="predicted"/>
<gene>
    <name evidence="1" type="ORF">ACFFTR_08160</name>
</gene>
<name>A0ABV5M2J9_9ACTN</name>